<keyword evidence="10" id="KW-1185">Reference proteome</keyword>
<evidence type="ECO:0000256" key="3">
    <source>
        <dbReference type="ARBA" id="ARBA00022759"/>
    </source>
</evidence>
<evidence type="ECO:0000256" key="5">
    <source>
        <dbReference type="ARBA" id="ARBA00023239"/>
    </source>
</evidence>
<dbReference type="Proteomes" id="UP001642360">
    <property type="component" value="Unassembled WGS sequence"/>
</dbReference>
<sequence>MGRKLFFLLVLEFFLVPSTENPIFGYKLVLVWPNTFCQNTQCNTPIPQQFTIHGLWGYDSKSNIVVNCHNGPAFDRSLLNPIEKQLKFDMPGLDRDDEIHWRHQWNKHGKCSGMSVFEYFKEILTLKQQIDIDKSLADKGIKPSFSDFYSAQNIAQAIDRGTYYVPQLECNQDPSGAKQLFQVFFCLDKGKKLTNCPKKHTRYQSQFIASKCTIPLPTGSTDSVKLPPPPPQSPSPAVQ</sequence>
<comment type="caution">
    <text evidence="9">The sequence shown here is derived from an EMBL/GenBank/DDBJ whole genome shotgun (WGS) entry which is preliminary data.</text>
</comment>
<protein>
    <submittedName>
        <fullName evidence="9">Uncharacterized protein</fullName>
    </submittedName>
</protein>
<dbReference type="Pfam" id="PF00445">
    <property type="entry name" value="Ribonuclease_T2"/>
    <property type="match status" value="1"/>
</dbReference>
<comment type="similarity">
    <text evidence="1 6">Belongs to the RNase T2 family.</text>
</comment>
<evidence type="ECO:0000313" key="9">
    <source>
        <dbReference type="EMBL" id="CAK9183411.1"/>
    </source>
</evidence>
<organism evidence="9 10">
    <name type="scientific">Ilex paraguariensis</name>
    <name type="common">yerba mate</name>
    <dbReference type="NCBI Taxonomy" id="185542"/>
    <lineage>
        <taxon>Eukaryota</taxon>
        <taxon>Viridiplantae</taxon>
        <taxon>Streptophyta</taxon>
        <taxon>Embryophyta</taxon>
        <taxon>Tracheophyta</taxon>
        <taxon>Spermatophyta</taxon>
        <taxon>Magnoliopsida</taxon>
        <taxon>eudicotyledons</taxon>
        <taxon>Gunneridae</taxon>
        <taxon>Pentapetalae</taxon>
        <taxon>asterids</taxon>
        <taxon>campanulids</taxon>
        <taxon>Aquifoliales</taxon>
        <taxon>Aquifoliaceae</taxon>
        <taxon>Ilex</taxon>
    </lineage>
</organism>
<evidence type="ECO:0000256" key="8">
    <source>
        <dbReference type="SAM" id="SignalP"/>
    </source>
</evidence>
<evidence type="ECO:0000256" key="2">
    <source>
        <dbReference type="ARBA" id="ARBA00022722"/>
    </source>
</evidence>
<accession>A0ABC8UQR1</accession>
<dbReference type="InterPro" id="IPR001568">
    <property type="entry name" value="RNase_T2-like"/>
</dbReference>
<reference evidence="9 10" key="1">
    <citation type="submission" date="2024-02" db="EMBL/GenBank/DDBJ databases">
        <authorList>
            <person name="Vignale AGUSTIN F."/>
            <person name="Sosa J E."/>
            <person name="Modenutti C."/>
        </authorList>
    </citation>
    <scope>NUCLEOTIDE SEQUENCE [LARGE SCALE GENOMIC DNA]</scope>
</reference>
<proteinExistence type="inferred from homology"/>
<keyword evidence="5" id="KW-0456">Lyase</keyword>
<dbReference type="PANTHER" id="PTHR11240:SF75">
    <property type="entry name" value="RIBONUCLEASE 3"/>
    <property type="match status" value="1"/>
</dbReference>
<dbReference type="EMBL" id="CAUOFW020008629">
    <property type="protein sequence ID" value="CAK9183411.1"/>
    <property type="molecule type" value="Genomic_DNA"/>
</dbReference>
<dbReference type="AlphaFoldDB" id="A0ABC8UQR1"/>
<name>A0ABC8UQR1_9AQUA</name>
<dbReference type="GO" id="GO:0016787">
    <property type="term" value="F:hydrolase activity"/>
    <property type="evidence" value="ECO:0007669"/>
    <property type="project" value="UniProtKB-KW"/>
</dbReference>
<keyword evidence="8" id="KW-0732">Signal</keyword>
<feature type="compositionally biased region" description="Pro residues" evidence="7">
    <location>
        <begin position="226"/>
        <end position="239"/>
    </location>
</feature>
<dbReference type="GO" id="GO:0004519">
    <property type="term" value="F:endonuclease activity"/>
    <property type="evidence" value="ECO:0007669"/>
    <property type="project" value="UniProtKB-KW"/>
</dbReference>
<feature type="region of interest" description="Disordered" evidence="7">
    <location>
        <begin position="219"/>
        <end position="239"/>
    </location>
</feature>
<dbReference type="InterPro" id="IPR036430">
    <property type="entry name" value="RNase_T2-like_sf"/>
</dbReference>
<feature type="chain" id="PRO_5044894064" evidence="8">
    <location>
        <begin position="21"/>
        <end position="239"/>
    </location>
</feature>
<feature type="signal peptide" evidence="8">
    <location>
        <begin position="1"/>
        <end position="20"/>
    </location>
</feature>
<evidence type="ECO:0000256" key="1">
    <source>
        <dbReference type="ARBA" id="ARBA00007469"/>
    </source>
</evidence>
<keyword evidence="3" id="KW-0255">Endonuclease</keyword>
<keyword evidence="4" id="KW-0378">Hydrolase</keyword>
<dbReference type="PANTHER" id="PTHR11240">
    <property type="entry name" value="RIBONUCLEASE T2"/>
    <property type="match status" value="1"/>
</dbReference>
<gene>
    <name evidence="9" type="ORF">ILEXP_LOCUS53676</name>
</gene>
<evidence type="ECO:0000256" key="7">
    <source>
        <dbReference type="SAM" id="MobiDB-lite"/>
    </source>
</evidence>
<keyword evidence="2" id="KW-0540">Nuclease</keyword>
<evidence type="ECO:0000256" key="4">
    <source>
        <dbReference type="ARBA" id="ARBA00022801"/>
    </source>
</evidence>
<dbReference type="Gene3D" id="3.90.730.10">
    <property type="entry name" value="Ribonuclease T2-like"/>
    <property type="match status" value="1"/>
</dbReference>
<evidence type="ECO:0000256" key="6">
    <source>
        <dbReference type="RuleBase" id="RU004328"/>
    </source>
</evidence>
<evidence type="ECO:0000313" key="10">
    <source>
        <dbReference type="Proteomes" id="UP001642360"/>
    </source>
</evidence>
<dbReference type="GO" id="GO:0016829">
    <property type="term" value="F:lyase activity"/>
    <property type="evidence" value="ECO:0007669"/>
    <property type="project" value="UniProtKB-KW"/>
</dbReference>
<dbReference type="SUPFAM" id="SSF55895">
    <property type="entry name" value="Ribonuclease Rh-like"/>
    <property type="match status" value="1"/>
</dbReference>